<dbReference type="PROSITE" id="PS50995">
    <property type="entry name" value="HTH_MARR_2"/>
    <property type="match status" value="1"/>
</dbReference>
<dbReference type="STRING" id="913024.SAMN05421741_11631"/>
<accession>A0A1I5DKB1</accession>
<dbReference type="GO" id="GO:0003700">
    <property type="term" value="F:DNA-binding transcription factor activity"/>
    <property type="evidence" value="ECO:0007669"/>
    <property type="project" value="InterPro"/>
</dbReference>
<dbReference type="Gene3D" id="1.10.10.10">
    <property type="entry name" value="Winged helix-like DNA-binding domain superfamily/Winged helix DNA-binding domain"/>
    <property type="match status" value="1"/>
</dbReference>
<evidence type="ECO:0000259" key="4">
    <source>
        <dbReference type="PROSITE" id="PS50995"/>
    </source>
</evidence>
<dbReference type="GO" id="GO:0003677">
    <property type="term" value="F:DNA binding"/>
    <property type="evidence" value="ECO:0007669"/>
    <property type="project" value="UniProtKB-KW"/>
</dbReference>
<dbReference type="InterPro" id="IPR036388">
    <property type="entry name" value="WH-like_DNA-bd_sf"/>
</dbReference>
<dbReference type="Pfam" id="PF01047">
    <property type="entry name" value="MarR"/>
    <property type="match status" value="1"/>
</dbReference>
<dbReference type="PROSITE" id="PS01117">
    <property type="entry name" value="HTH_MARR_1"/>
    <property type="match status" value="1"/>
</dbReference>
<keyword evidence="1" id="KW-0805">Transcription regulation</keyword>
<dbReference type="OrthoDB" id="996843at2"/>
<proteinExistence type="predicted"/>
<dbReference type="PRINTS" id="PR00598">
    <property type="entry name" value="HTHMARR"/>
</dbReference>
<keyword evidence="3" id="KW-0804">Transcription</keyword>
<evidence type="ECO:0000256" key="2">
    <source>
        <dbReference type="ARBA" id="ARBA00023125"/>
    </source>
</evidence>
<dbReference type="RefSeq" id="WP_091524235.1">
    <property type="nucleotide sequence ID" value="NZ_FOVI01000016.1"/>
</dbReference>
<dbReference type="Proteomes" id="UP000199036">
    <property type="component" value="Unassembled WGS sequence"/>
</dbReference>
<dbReference type="SUPFAM" id="SSF46785">
    <property type="entry name" value="Winged helix' DNA-binding domain"/>
    <property type="match status" value="1"/>
</dbReference>
<evidence type="ECO:0000313" key="6">
    <source>
        <dbReference type="Proteomes" id="UP000199036"/>
    </source>
</evidence>
<keyword evidence="2 5" id="KW-0238">DNA-binding</keyword>
<evidence type="ECO:0000313" key="5">
    <source>
        <dbReference type="EMBL" id="SFN99608.1"/>
    </source>
</evidence>
<name>A0A1I5DKB1_9FLAO</name>
<dbReference type="PANTHER" id="PTHR42756">
    <property type="entry name" value="TRANSCRIPTIONAL REGULATOR, MARR"/>
    <property type="match status" value="1"/>
</dbReference>
<dbReference type="PANTHER" id="PTHR42756:SF1">
    <property type="entry name" value="TRANSCRIPTIONAL REPRESSOR OF EMRAB OPERON"/>
    <property type="match status" value="1"/>
</dbReference>
<sequence length="147" mass="16930">MNVTNLLTNENKYNLLAGRVPLLLNRYLGQQFKNEGINLSREQWSILAILYHTDGVSQQFLAEATSRDKPSVTRLVDNLEKLGFVERRNHKTDRRLNLIFLTDSGKEMQDPILNVVSKTIEKATKGLTEEQIVIIRDAFQIVYDNIK</sequence>
<dbReference type="AlphaFoldDB" id="A0A1I5DKB1"/>
<dbReference type="InterPro" id="IPR000835">
    <property type="entry name" value="HTH_MarR-typ"/>
</dbReference>
<dbReference type="InterPro" id="IPR036390">
    <property type="entry name" value="WH_DNA-bd_sf"/>
</dbReference>
<feature type="domain" description="HTH marR-type" evidence="4">
    <location>
        <begin position="10"/>
        <end position="144"/>
    </location>
</feature>
<keyword evidence="6" id="KW-1185">Reference proteome</keyword>
<dbReference type="EMBL" id="FOVI01000016">
    <property type="protein sequence ID" value="SFN99608.1"/>
    <property type="molecule type" value="Genomic_DNA"/>
</dbReference>
<dbReference type="SMART" id="SM00347">
    <property type="entry name" value="HTH_MARR"/>
    <property type="match status" value="1"/>
</dbReference>
<organism evidence="5 6">
    <name type="scientific">Paenimyroides ummariense</name>
    <dbReference type="NCBI Taxonomy" id="913024"/>
    <lineage>
        <taxon>Bacteria</taxon>
        <taxon>Pseudomonadati</taxon>
        <taxon>Bacteroidota</taxon>
        <taxon>Flavobacteriia</taxon>
        <taxon>Flavobacteriales</taxon>
        <taxon>Flavobacteriaceae</taxon>
        <taxon>Paenimyroides</taxon>
    </lineage>
</organism>
<evidence type="ECO:0000256" key="3">
    <source>
        <dbReference type="ARBA" id="ARBA00023163"/>
    </source>
</evidence>
<evidence type="ECO:0000256" key="1">
    <source>
        <dbReference type="ARBA" id="ARBA00023015"/>
    </source>
</evidence>
<reference evidence="6" key="1">
    <citation type="submission" date="2016-10" db="EMBL/GenBank/DDBJ databases">
        <authorList>
            <person name="Varghese N."/>
            <person name="Submissions S."/>
        </authorList>
    </citation>
    <scope>NUCLEOTIDE SEQUENCE [LARGE SCALE GENOMIC DNA]</scope>
    <source>
        <strain evidence="6">DS-12</strain>
    </source>
</reference>
<protein>
    <submittedName>
        <fullName evidence="5">DNA-binding transcriptional regulator, MarR family</fullName>
    </submittedName>
</protein>
<gene>
    <name evidence="5" type="ORF">SAMN05421741_11631</name>
</gene>
<dbReference type="InterPro" id="IPR023187">
    <property type="entry name" value="Tscrpt_reg_MarR-type_CS"/>
</dbReference>